<sequence>MFSHYTEFPQSPRPTLQKIVLPPLLQKLHTTTPCKITLLPSELLIQIFSHLSPYELFLLRETCVRFNKFLDEPKSSTTKEIWRNSRKEFLRDKTNPPKDMSEREYVKLLYYKEFCQFCGCKKYDVKIYWQFKARCCHLCLMKNTISLKELLKNCGDNIPEGLIAMIPYIYYNNSYYFWKNTLNYIYIQYLIYLETNSLLSPQFCSFLYSLKLKFKSIMLYVKGKMRKEDYEILGEIRIRDEIRRLKIWGYYHY</sequence>
<dbReference type="SUPFAM" id="SSF81383">
    <property type="entry name" value="F-box domain"/>
    <property type="match status" value="1"/>
</dbReference>
<dbReference type="PROSITE" id="PS50181">
    <property type="entry name" value="FBOX"/>
    <property type="match status" value="1"/>
</dbReference>
<protein>
    <recommendedName>
        <fullName evidence="1">F-box domain-containing protein</fullName>
    </recommendedName>
</protein>
<dbReference type="AlphaFoldDB" id="A0A8H3LTZ3"/>
<accession>A0A8H3LTZ3</accession>
<evidence type="ECO:0000313" key="2">
    <source>
        <dbReference type="EMBL" id="GES92411.1"/>
    </source>
</evidence>
<dbReference type="InterPro" id="IPR036047">
    <property type="entry name" value="F-box-like_dom_sf"/>
</dbReference>
<evidence type="ECO:0000259" key="1">
    <source>
        <dbReference type="PROSITE" id="PS50181"/>
    </source>
</evidence>
<comment type="caution">
    <text evidence="2">The sequence shown here is derived from an EMBL/GenBank/DDBJ whole genome shotgun (WGS) entry which is preliminary data.</text>
</comment>
<dbReference type="Gene3D" id="1.20.1280.50">
    <property type="match status" value="1"/>
</dbReference>
<dbReference type="SMART" id="SM00256">
    <property type="entry name" value="FBOX"/>
    <property type="match status" value="1"/>
</dbReference>
<reference evidence="2" key="1">
    <citation type="submission" date="2019-10" db="EMBL/GenBank/DDBJ databases">
        <title>Conservation and host-specific expression of non-tandemly repeated heterogenous ribosome RNA gene in arbuscular mycorrhizal fungi.</title>
        <authorList>
            <person name="Maeda T."/>
            <person name="Kobayashi Y."/>
            <person name="Nakagawa T."/>
            <person name="Ezawa T."/>
            <person name="Yamaguchi K."/>
            <person name="Bino T."/>
            <person name="Nishimoto Y."/>
            <person name="Shigenobu S."/>
            <person name="Kawaguchi M."/>
        </authorList>
    </citation>
    <scope>NUCLEOTIDE SEQUENCE</scope>
    <source>
        <strain evidence="2">HR1</strain>
    </source>
</reference>
<dbReference type="InterPro" id="IPR001810">
    <property type="entry name" value="F-box_dom"/>
</dbReference>
<proteinExistence type="predicted"/>
<feature type="domain" description="F-box" evidence="1">
    <location>
        <begin position="33"/>
        <end position="85"/>
    </location>
</feature>
<dbReference type="Proteomes" id="UP000615446">
    <property type="component" value="Unassembled WGS sequence"/>
</dbReference>
<dbReference type="EMBL" id="BLAL01000215">
    <property type="protein sequence ID" value="GES92411.1"/>
    <property type="molecule type" value="Genomic_DNA"/>
</dbReference>
<organism evidence="2 3">
    <name type="scientific">Rhizophagus clarus</name>
    <dbReference type="NCBI Taxonomy" id="94130"/>
    <lineage>
        <taxon>Eukaryota</taxon>
        <taxon>Fungi</taxon>
        <taxon>Fungi incertae sedis</taxon>
        <taxon>Mucoromycota</taxon>
        <taxon>Glomeromycotina</taxon>
        <taxon>Glomeromycetes</taxon>
        <taxon>Glomerales</taxon>
        <taxon>Glomeraceae</taxon>
        <taxon>Rhizophagus</taxon>
    </lineage>
</organism>
<dbReference type="CDD" id="cd09917">
    <property type="entry name" value="F-box_SF"/>
    <property type="match status" value="1"/>
</dbReference>
<dbReference type="Pfam" id="PF12937">
    <property type="entry name" value="F-box-like"/>
    <property type="match status" value="1"/>
</dbReference>
<dbReference type="OrthoDB" id="2322499at2759"/>
<gene>
    <name evidence="2" type="ORF">RCL2_001918900</name>
</gene>
<name>A0A8H3LTZ3_9GLOM</name>
<evidence type="ECO:0000313" key="3">
    <source>
        <dbReference type="Proteomes" id="UP000615446"/>
    </source>
</evidence>